<dbReference type="EMBL" id="GEDC01027286">
    <property type="protein sequence ID" value="JAS10012.1"/>
    <property type="molecule type" value="Transcribed_RNA"/>
</dbReference>
<proteinExistence type="predicted"/>
<name>A0A1B6C958_9HEMI</name>
<reference evidence="2" key="1">
    <citation type="submission" date="2015-12" db="EMBL/GenBank/DDBJ databases">
        <title>De novo transcriptome assembly of four potential Pierce s Disease insect vectors from Arizona vineyards.</title>
        <authorList>
            <person name="Tassone E.E."/>
        </authorList>
    </citation>
    <scope>NUCLEOTIDE SEQUENCE</scope>
</reference>
<organism evidence="2">
    <name type="scientific">Clastoptera arizonana</name>
    <name type="common">Arizona spittle bug</name>
    <dbReference type="NCBI Taxonomy" id="38151"/>
    <lineage>
        <taxon>Eukaryota</taxon>
        <taxon>Metazoa</taxon>
        <taxon>Ecdysozoa</taxon>
        <taxon>Arthropoda</taxon>
        <taxon>Hexapoda</taxon>
        <taxon>Insecta</taxon>
        <taxon>Pterygota</taxon>
        <taxon>Neoptera</taxon>
        <taxon>Paraneoptera</taxon>
        <taxon>Hemiptera</taxon>
        <taxon>Auchenorrhyncha</taxon>
        <taxon>Cercopoidea</taxon>
        <taxon>Clastopteridae</taxon>
        <taxon>Clastoptera</taxon>
    </lineage>
</organism>
<feature type="region of interest" description="Disordered" evidence="1">
    <location>
        <begin position="70"/>
        <end position="102"/>
    </location>
</feature>
<dbReference type="AlphaFoldDB" id="A0A1B6C958"/>
<feature type="compositionally biased region" description="Basic and acidic residues" evidence="1">
    <location>
        <begin position="70"/>
        <end position="80"/>
    </location>
</feature>
<evidence type="ECO:0000256" key="1">
    <source>
        <dbReference type="SAM" id="MobiDB-lite"/>
    </source>
</evidence>
<evidence type="ECO:0000313" key="2">
    <source>
        <dbReference type="EMBL" id="JAS10012.1"/>
    </source>
</evidence>
<feature type="non-terminal residue" evidence="2">
    <location>
        <position position="102"/>
    </location>
</feature>
<gene>
    <name evidence="2" type="ORF">g.23249</name>
</gene>
<sequence length="102" mass="11592">MDDLEDTMKPNIKSEEIHIVDIQDDSQLTEGLENIKQEVPETTDECPDFERIDVKEEPLDGMMDMTHEECPIEEKPRVEEEQGDSLESVKQEKLGNEAASGS</sequence>
<accession>A0A1B6C958</accession>
<protein>
    <submittedName>
        <fullName evidence="2">Uncharacterized protein</fullName>
    </submittedName>
</protein>